<dbReference type="PROSITE" id="PS50255">
    <property type="entry name" value="CYTOCHROME_B5_2"/>
    <property type="match status" value="1"/>
</dbReference>
<dbReference type="InterPro" id="IPR050668">
    <property type="entry name" value="Cytochrome_b5"/>
</dbReference>
<dbReference type="InterPro" id="IPR001199">
    <property type="entry name" value="Cyt_B5-like_heme/steroid-bd"/>
</dbReference>
<keyword evidence="3 5" id="KW-0408">Iron</keyword>
<evidence type="ECO:0000256" key="5">
    <source>
        <dbReference type="RuleBase" id="RU362121"/>
    </source>
</evidence>
<keyword evidence="2 5" id="KW-0479">Metal-binding</keyword>
<dbReference type="InterPro" id="IPR036400">
    <property type="entry name" value="Cyt_B5-like_heme/steroid_sf"/>
</dbReference>
<comment type="similarity">
    <text evidence="4 5">Belongs to the cytochrome b5 family.</text>
</comment>
<evidence type="ECO:0000313" key="8">
    <source>
        <dbReference type="Proteomes" id="UP000837857"/>
    </source>
</evidence>
<protein>
    <recommendedName>
        <fullName evidence="6">Cytochrome b5 heme-binding domain-containing protein</fullName>
    </recommendedName>
</protein>
<keyword evidence="1 5" id="KW-0349">Heme</keyword>
<evidence type="ECO:0000256" key="2">
    <source>
        <dbReference type="ARBA" id="ARBA00022723"/>
    </source>
</evidence>
<dbReference type="PRINTS" id="PR00363">
    <property type="entry name" value="CYTOCHROMEB5"/>
</dbReference>
<feature type="non-terminal residue" evidence="7">
    <location>
        <position position="1"/>
    </location>
</feature>
<evidence type="ECO:0000259" key="6">
    <source>
        <dbReference type="PROSITE" id="PS50255"/>
    </source>
</evidence>
<dbReference type="Pfam" id="PF00173">
    <property type="entry name" value="Cyt-b5"/>
    <property type="match status" value="1"/>
</dbReference>
<evidence type="ECO:0000256" key="1">
    <source>
        <dbReference type="ARBA" id="ARBA00022617"/>
    </source>
</evidence>
<feature type="domain" description="Cytochrome b5 heme-binding" evidence="6">
    <location>
        <begin position="4"/>
        <end position="81"/>
    </location>
</feature>
<keyword evidence="8" id="KW-1185">Reference proteome</keyword>
<gene>
    <name evidence="7" type="ORF">IPOD504_LOCUS8904</name>
</gene>
<dbReference type="SMART" id="SM01117">
    <property type="entry name" value="Cyt-b5"/>
    <property type="match status" value="1"/>
</dbReference>
<dbReference type="PANTHER" id="PTHR19359">
    <property type="entry name" value="CYTOCHROME B5"/>
    <property type="match status" value="1"/>
</dbReference>
<reference evidence="7" key="1">
    <citation type="submission" date="2022-03" db="EMBL/GenBank/DDBJ databases">
        <authorList>
            <person name="Martin H S."/>
        </authorList>
    </citation>
    <scope>NUCLEOTIDE SEQUENCE</scope>
</reference>
<evidence type="ECO:0000256" key="4">
    <source>
        <dbReference type="ARBA" id="ARBA00038168"/>
    </source>
</evidence>
<dbReference type="PANTHER" id="PTHR19359:SF95">
    <property type="entry name" value="CYTOCHROME B5 TYPE B"/>
    <property type="match status" value="1"/>
</dbReference>
<evidence type="ECO:0000256" key="3">
    <source>
        <dbReference type="ARBA" id="ARBA00023004"/>
    </source>
</evidence>
<name>A0ABN8IG38_9NEOP</name>
<proteinExistence type="inferred from homology"/>
<dbReference type="Proteomes" id="UP000837857">
    <property type="component" value="Chromosome 22"/>
</dbReference>
<accession>A0ABN8IG38</accession>
<dbReference type="Gene3D" id="3.10.120.10">
    <property type="entry name" value="Cytochrome b5-like heme/steroid binding domain"/>
    <property type="match status" value="1"/>
</dbReference>
<dbReference type="InterPro" id="IPR018506">
    <property type="entry name" value="Cyt_B5_heme-BS"/>
</dbReference>
<evidence type="ECO:0000313" key="7">
    <source>
        <dbReference type="EMBL" id="CAH2055557.1"/>
    </source>
</evidence>
<dbReference type="EMBL" id="OW152834">
    <property type="protein sequence ID" value="CAH2055557.1"/>
    <property type="molecule type" value="Genomic_DNA"/>
</dbReference>
<organism evidence="7 8">
    <name type="scientific">Iphiclides podalirius</name>
    <name type="common">scarce swallowtail</name>
    <dbReference type="NCBI Taxonomy" id="110791"/>
    <lineage>
        <taxon>Eukaryota</taxon>
        <taxon>Metazoa</taxon>
        <taxon>Ecdysozoa</taxon>
        <taxon>Arthropoda</taxon>
        <taxon>Hexapoda</taxon>
        <taxon>Insecta</taxon>
        <taxon>Pterygota</taxon>
        <taxon>Neoptera</taxon>
        <taxon>Endopterygota</taxon>
        <taxon>Lepidoptera</taxon>
        <taxon>Glossata</taxon>
        <taxon>Ditrysia</taxon>
        <taxon>Papilionoidea</taxon>
        <taxon>Papilionidae</taxon>
        <taxon>Papilioninae</taxon>
        <taxon>Iphiclides</taxon>
    </lineage>
</organism>
<sequence>MSEVQLYTRADVAARTGRDNGPIWIIYKDAVYDITTYIGEHPGGDVILEEAGRDSTKAFDEVGHTSDSRVILSKYKIGEIVEEERVYDANGKKKKRVVAAQPEGGSRSCMSIISCGLLA</sequence>
<dbReference type="SUPFAM" id="SSF55856">
    <property type="entry name" value="Cytochrome b5-like heme/steroid binding domain"/>
    <property type="match status" value="1"/>
</dbReference>
<dbReference type="PROSITE" id="PS00191">
    <property type="entry name" value="CYTOCHROME_B5_1"/>
    <property type="match status" value="1"/>
</dbReference>